<proteinExistence type="predicted"/>
<sequence>MSSSSSPPTSSRLRTSLAHATVAVDEFLHSFADDHPLQVSLRTYALALSLSLTPALVPFLTSAKSRTKLGGLNGVKKVLSRELGVTGFAFAITVAVGGGAALQHLLRTLHTDDDPRSDPTLLRSLKHKLRRWFAPLVNLSPVHQSFISNLISSLIAITLLQSRRRPSPQAPIPMTPPTPPPSNSYIPSSKRPSPTLDLTLLIFVRAMDTAVQSIVFKRTQNSHSSSPLKTISDASGKLTQIETHEAKEMRQKLTTKLDALFFWMSSARIMWCFFYQPERLPRSYVKWITTLADIDPRLLSTLRYLRSRTWSYTSGLAPPTDPYVFSSLSTSLGLPPSWGDPAVLPAFGGEAANEVWKRLGVEGRWGVGGAPCEIIHGGKDRKSCAGNAGRRGVKAFGEAFLIYLPVHILPTLLTRPSHLLSPHTLLRRLLSTLRSATFLSTFVSTIWFTICLTRTLFLPHLLSLLPPQFQISHDILDGPFGCILAGCLTCGSSIWIEEGRRRGEMMLYVLPRAVRTLLADGWVRSGKKGVVIAERLAFMLSLSTLLTSAIHHPDSLRGLSRWTLSFIMNGPNAGFWMRKRKQKDTGAPPSPLIPSDDTMRTSDS</sequence>
<evidence type="ECO:0000313" key="4">
    <source>
        <dbReference type="Proteomes" id="UP000027265"/>
    </source>
</evidence>
<feature type="compositionally biased region" description="Pro residues" evidence="1">
    <location>
        <begin position="168"/>
        <end position="182"/>
    </location>
</feature>
<gene>
    <name evidence="3" type="ORF">JAAARDRAFT_29791</name>
</gene>
<evidence type="ECO:0000256" key="1">
    <source>
        <dbReference type="SAM" id="MobiDB-lite"/>
    </source>
</evidence>
<keyword evidence="2" id="KW-0812">Transmembrane</keyword>
<evidence type="ECO:0000256" key="2">
    <source>
        <dbReference type="SAM" id="Phobius"/>
    </source>
</evidence>
<keyword evidence="2" id="KW-0472">Membrane</keyword>
<organism evidence="3 4">
    <name type="scientific">Jaapia argillacea MUCL 33604</name>
    <dbReference type="NCBI Taxonomy" id="933084"/>
    <lineage>
        <taxon>Eukaryota</taxon>
        <taxon>Fungi</taxon>
        <taxon>Dikarya</taxon>
        <taxon>Basidiomycota</taxon>
        <taxon>Agaricomycotina</taxon>
        <taxon>Agaricomycetes</taxon>
        <taxon>Agaricomycetidae</taxon>
        <taxon>Jaapiales</taxon>
        <taxon>Jaapiaceae</taxon>
        <taxon>Jaapia</taxon>
    </lineage>
</organism>
<keyword evidence="4" id="KW-1185">Reference proteome</keyword>
<dbReference type="PANTHER" id="PTHR12459">
    <property type="entry name" value="TRANSMEMBRANE PROTEIN 135-RELATED"/>
    <property type="match status" value="1"/>
</dbReference>
<keyword evidence="2" id="KW-1133">Transmembrane helix</keyword>
<dbReference type="PANTHER" id="PTHR12459:SF15">
    <property type="entry name" value="TRANSMEMBRANE PROTEIN 135"/>
    <property type="match status" value="1"/>
</dbReference>
<accession>A0A067Q9M4</accession>
<feature type="region of interest" description="Disordered" evidence="1">
    <location>
        <begin position="580"/>
        <end position="604"/>
    </location>
</feature>
<dbReference type="InterPro" id="IPR026749">
    <property type="entry name" value="Tmem135"/>
</dbReference>
<dbReference type="OrthoDB" id="4021778at2759"/>
<name>A0A067Q9M4_9AGAM</name>
<dbReference type="Proteomes" id="UP000027265">
    <property type="component" value="Unassembled WGS sequence"/>
</dbReference>
<evidence type="ECO:0008006" key="5">
    <source>
        <dbReference type="Google" id="ProtNLM"/>
    </source>
</evidence>
<evidence type="ECO:0000313" key="3">
    <source>
        <dbReference type="EMBL" id="KDQ63753.1"/>
    </source>
</evidence>
<protein>
    <recommendedName>
        <fullName evidence="5">Transmembrane protein 135 N-terminal domain-containing protein</fullName>
    </recommendedName>
</protein>
<dbReference type="InParanoid" id="A0A067Q9M4"/>
<dbReference type="AlphaFoldDB" id="A0A067Q9M4"/>
<feature type="region of interest" description="Disordered" evidence="1">
    <location>
        <begin position="166"/>
        <end position="191"/>
    </location>
</feature>
<feature type="transmembrane region" description="Helical" evidence="2">
    <location>
        <begin position="83"/>
        <end position="106"/>
    </location>
</feature>
<reference evidence="4" key="1">
    <citation type="journal article" date="2014" name="Proc. Natl. Acad. Sci. U.S.A.">
        <title>Extensive sampling of basidiomycete genomes demonstrates inadequacy of the white-rot/brown-rot paradigm for wood decay fungi.</title>
        <authorList>
            <person name="Riley R."/>
            <person name="Salamov A.A."/>
            <person name="Brown D.W."/>
            <person name="Nagy L.G."/>
            <person name="Floudas D."/>
            <person name="Held B.W."/>
            <person name="Levasseur A."/>
            <person name="Lombard V."/>
            <person name="Morin E."/>
            <person name="Otillar R."/>
            <person name="Lindquist E.A."/>
            <person name="Sun H."/>
            <person name="LaButti K.M."/>
            <person name="Schmutz J."/>
            <person name="Jabbour D."/>
            <person name="Luo H."/>
            <person name="Baker S.E."/>
            <person name="Pisabarro A.G."/>
            <person name="Walton J.D."/>
            <person name="Blanchette R.A."/>
            <person name="Henrissat B."/>
            <person name="Martin F."/>
            <person name="Cullen D."/>
            <person name="Hibbett D.S."/>
            <person name="Grigoriev I.V."/>
        </authorList>
    </citation>
    <scope>NUCLEOTIDE SEQUENCE [LARGE SCALE GENOMIC DNA]</scope>
    <source>
        <strain evidence="4">MUCL 33604</strain>
    </source>
</reference>
<dbReference type="HOGENOM" id="CLU_012946_2_1_1"/>
<feature type="transmembrane region" description="Helical" evidence="2">
    <location>
        <begin position="44"/>
        <end position="63"/>
    </location>
</feature>
<dbReference type="EMBL" id="KL197710">
    <property type="protein sequence ID" value="KDQ63753.1"/>
    <property type="molecule type" value="Genomic_DNA"/>
</dbReference>